<evidence type="ECO:0000259" key="13">
    <source>
        <dbReference type="PROSITE" id="PS51339"/>
    </source>
</evidence>
<comment type="similarity">
    <text evidence="4">In the C-terminal section; belongs to the phosphoglycerate mutase family.</text>
</comment>
<evidence type="ECO:0000256" key="10">
    <source>
        <dbReference type="PIRSR" id="PIRSR613078-1"/>
    </source>
</evidence>
<dbReference type="GO" id="GO:0006629">
    <property type="term" value="P:lipid metabolic process"/>
    <property type="evidence" value="ECO:0007669"/>
    <property type="project" value="UniProtKB-KW"/>
</dbReference>
<dbReference type="AlphaFoldDB" id="A0AA36CAN2"/>
<evidence type="ECO:0000256" key="9">
    <source>
        <dbReference type="ARBA" id="ARBA00023098"/>
    </source>
</evidence>
<dbReference type="Pfam" id="PF06602">
    <property type="entry name" value="Myotub-related"/>
    <property type="match status" value="1"/>
</dbReference>
<dbReference type="FunFam" id="3.40.50.300:FF:001979">
    <property type="entry name" value="6-phosphofructo-2-kinase/fructose-2,6-bisphosphatase"/>
    <property type="match status" value="1"/>
</dbReference>
<dbReference type="SUPFAM" id="SSF52799">
    <property type="entry name" value="(Phosphotyrosine protein) phosphatases II"/>
    <property type="match status" value="1"/>
</dbReference>
<dbReference type="PANTHER" id="PTHR10606:SF70">
    <property type="entry name" value="6-PHOSPHOFRUCTO-2-KINASE DOMAIN-CONTAINING PROTEIN"/>
    <property type="match status" value="1"/>
</dbReference>
<evidence type="ECO:0000259" key="12">
    <source>
        <dbReference type="PROSITE" id="PS50056"/>
    </source>
</evidence>
<dbReference type="InterPro" id="IPR016130">
    <property type="entry name" value="Tyr_Pase_AS"/>
</dbReference>
<evidence type="ECO:0000313" key="14">
    <source>
        <dbReference type="EMBL" id="CAJ0564900.1"/>
    </source>
</evidence>
<dbReference type="InterPro" id="IPR013078">
    <property type="entry name" value="His_Pase_superF_clade-1"/>
</dbReference>
<sequence length="905" mass="104607">MIRSDTSNEQVRVPNVIALVGLPARGKTYISHKLCRYLNWIGIRTRAFNVGEYRRKACDLVKEGEADFFSPHNQAGQKKRDECARLAIEDMGRYLESKEGEVAILDATNTTRERRKLLVDYCRKSNRSPPFRVFFVESVCDDPDIINSNITEVKINSPDYKGIMSQEEAKEDFVKRIENYRLMYQPLDEEHDEDLSYIKVINAGKSFFVHNVNGHVQSRVVYFLMNIHLLPRSIYLTRHGESEYNLLGRLGGDSPLSERGLDYAAKLKDFLEKAKVPELRIWSSQKIRAAQTSAKLRDLAAHVEYWKVLDEIDAGICEGLTYEDFEIRYPKQFGERDKDKYHYRYPSGESYEDLVARLEPVIMELERQSNVLVISHQAVLRCILAYFTNQNRDDLPYLKVPLHTVVKLTPKAYSCEVEMFKFDIPAVNTYREKPKQQNSEEARRPSIDTRVVVQALLISGMSYVGPGSSNSAKLKTPEAHEFVDAIPGEKFEAFDPAIGYVTPDGTKVMGSVTVTTYRMRFQGQNGKEKIQFDVPLGASKYERNGWELFDARAELQRIVNAANAKDVWAISGINCMYEFSPTYPSVLGVPREAMKKKEFLEKVADFRSRQRIPALSWLHPVHKTSITRCAQPLTGVTMKRKEEDEALQKLQSALFPKIDEVNYLKQIEDTKWLQHIRSICEGAAEMAYLVEEGRSSVVVHCSDGWDRTAQLAALALVMLDPYYRSVEGFAILIEKEWCSFGFKFAQRIGHGENKASDDERSPIFVQFMDSVWQLMRQFPAHFEFTSSLLICILDELYSCRFGTFLYNTEKARHVENECATQTVSLWSYVLEEKRRFLNPLYIDNRNRQVFLKMNTRIAFIHVWEEYYARYNPDITSPSYAEHNDNMDRFSRDLLKQQRHRLHPGG</sequence>
<dbReference type="SUPFAM" id="SSF52540">
    <property type="entry name" value="P-loop containing nucleoside triphosphate hydrolases"/>
    <property type="match status" value="1"/>
</dbReference>
<dbReference type="GO" id="GO:0006003">
    <property type="term" value="P:fructose 2,6-bisphosphate metabolic process"/>
    <property type="evidence" value="ECO:0007669"/>
    <property type="project" value="InterPro"/>
</dbReference>
<feature type="binding site" evidence="11">
    <location>
        <position position="288"/>
    </location>
    <ligand>
        <name>substrate</name>
    </ligand>
</feature>
<dbReference type="Gene3D" id="3.40.50.1240">
    <property type="entry name" value="Phosphoglycerate mutase-like"/>
    <property type="match status" value="1"/>
</dbReference>
<evidence type="ECO:0008006" key="16">
    <source>
        <dbReference type="Google" id="ProtNLM"/>
    </source>
</evidence>
<dbReference type="PROSITE" id="PS51339">
    <property type="entry name" value="PPASE_MYOTUBULARIN"/>
    <property type="match status" value="1"/>
</dbReference>
<dbReference type="SMART" id="SM00404">
    <property type="entry name" value="PTPc_motif"/>
    <property type="match status" value="1"/>
</dbReference>
<dbReference type="GO" id="GO:0006000">
    <property type="term" value="P:fructose metabolic process"/>
    <property type="evidence" value="ECO:0007669"/>
    <property type="project" value="InterPro"/>
</dbReference>
<dbReference type="EMBL" id="CATQJA010000935">
    <property type="protein sequence ID" value="CAJ0564900.1"/>
    <property type="molecule type" value="Genomic_DNA"/>
</dbReference>
<proteinExistence type="inferred from homology"/>
<comment type="similarity">
    <text evidence="3">Belongs to the protein-tyrosine phosphatase family. Non-receptor class myotubularin subfamily.</text>
</comment>
<dbReference type="FunFam" id="3.40.50.1240:FF:000005">
    <property type="entry name" value="GpmB, Fructose-2,6-bisphosphatase"/>
    <property type="match status" value="1"/>
</dbReference>
<dbReference type="SMART" id="SM00855">
    <property type="entry name" value="PGAM"/>
    <property type="match status" value="1"/>
</dbReference>
<protein>
    <recommendedName>
        <fullName evidence="16">Phosphatidylinositol-3-phosphatase</fullName>
    </recommendedName>
</protein>
<dbReference type="InterPro" id="IPR000387">
    <property type="entry name" value="Tyr_Pase_dom"/>
</dbReference>
<feature type="domain" description="Myotubularin phosphatase" evidence="13">
    <location>
        <begin position="545"/>
        <end position="867"/>
    </location>
</feature>
<dbReference type="Gene3D" id="2.30.29.30">
    <property type="entry name" value="Pleckstrin-homology domain (PH domain)/Phosphotyrosine-binding domain (PTB)"/>
    <property type="match status" value="1"/>
</dbReference>
<feature type="active site" description="Proton donor/acceptor" evidence="10">
    <location>
        <position position="311"/>
    </location>
</feature>
<dbReference type="InterPro" id="IPR029033">
    <property type="entry name" value="His_PPase_superfam"/>
</dbReference>
<evidence type="ECO:0000256" key="8">
    <source>
        <dbReference type="ARBA" id="ARBA00022840"/>
    </source>
</evidence>
<feature type="non-terminal residue" evidence="14">
    <location>
        <position position="1"/>
    </location>
</feature>
<feature type="active site" description="Tele-phosphohistidine intermediate" evidence="10">
    <location>
        <position position="239"/>
    </location>
</feature>
<dbReference type="Proteomes" id="UP001177023">
    <property type="component" value="Unassembled WGS sequence"/>
</dbReference>
<dbReference type="Pfam" id="PF01591">
    <property type="entry name" value="6PF2K"/>
    <property type="match status" value="1"/>
</dbReference>
<dbReference type="InterPro" id="IPR001345">
    <property type="entry name" value="PG/BPGM_mutase_AS"/>
</dbReference>
<evidence type="ECO:0000256" key="2">
    <source>
        <dbReference type="ARBA" id="ARBA00004496"/>
    </source>
</evidence>
<reference evidence="14" key="1">
    <citation type="submission" date="2023-06" db="EMBL/GenBank/DDBJ databases">
        <authorList>
            <person name="Delattre M."/>
        </authorList>
    </citation>
    <scope>NUCLEOTIDE SEQUENCE</scope>
    <source>
        <strain evidence="14">AF72</strain>
    </source>
</reference>
<feature type="binding site" evidence="11">
    <location>
        <begin position="238"/>
        <end position="245"/>
    </location>
    <ligand>
        <name>substrate</name>
    </ligand>
</feature>
<dbReference type="GO" id="GO:0003873">
    <property type="term" value="F:6-phosphofructo-2-kinase activity"/>
    <property type="evidence" value="ECO:0007669"/>
    <property type="project" value="InterPro"/>
</dbReference>
<dbReference type="InterPro" id="IPR013079">
    <property type="entry name" value="6Phosfructo_kin"/>
</dbReference>
<dbReference type="InterPro" id="IPR010569">
    <property type="entry name" value="Myotubularin-like_Pase_dom"/>
</dbReference>
<evidence type="ECO:0000256" key="7">
    <source>
        <dbReference type="ARBA" id="ARBA00022801"/>
    </source>
</evidence>
<feature type="domain" description="Tyrosine specific protein phosphatases" evidence="12">
    <location>
        <begin position="670"/>
        <end position="717"/>
    </location>
</feature>
<keyword evidence="8" id="KW-0067">ATP-binding</keyword>
<dbReference type="SUPFAM" id="SSF53254">
    <property type="entry name" value="Phosphoglycerate mutase-like"/>
    <property type="match status" value="1"/>
</dbReference>
<evidence type="ECO:0000256" key="6">
    <source>
        <dbReference type="ARBA" id="ARBA00022741"/>
    </source>
</evidence>
<comment type="subcellular location">
    <subcellularLocation>
        <location evidence="2">Cytoplasm</location>
    </subcellularLocation>
    <subcellularLocation>
        <location evidence="1">Endomembrane system</location>
        <topology evidence="1">Peripheral membrane protein</topology>
    </subcellularLocation>
</comment>
<dbReference type="InterPro" id="IPR003595">
    <property type="entry name" value="Tyr_Pase_cat"/>
</dbReference>
<dbReference type="GO" id="GO:0005524">
    <property type="term" value="F:ATP binding"/>
    <property type="evidence" value="ECO:0007669"/>
    <property type="project" value="UniProtKB-KW"/>
</dbReference>
<evidence type="ECO:0000256" key="5">
    <source>
        <dbReference type="ARBA" id="ARBA00022490"/>
    </source>
</evidence>
<keyword evidence="6" id="KW-0547">Nucleotide-binding</keyword>
<accession>A0AA36CAN2</accession>
<dbReference type="InterPro" id="IPR029021">
    <property type="entry name" value="Prot-tyrosine_phosphatase-like"/>
</dbReference>
<gene>
    <name evidence="14" type="ORF">MSPICULIGERA_LOCUS3564</name>
</gene>
<dbReference type="PROSITE" id="PS00175">
    <property type="entry name" value="PG_MUTASE"/>
    <property type="match status" value="1"/>
</dbReference>
<dbReference type="InterPro" id="IPR011993">
    <property type="entry name" value="PH-like_dom_sf"/>
</dbReference>
<dbReference type="Gene3D" id="3.40.50.300">
    <property type="entry name" value="P-loop containing nucleotide triphosphate hydrolases"/>
    <property type="match status" value="1"/>
</dbReference>
<dbReference type="InterPro" id="IPR003094">
    <property type="entry name" value="6Pfruct_kin"/>
</dbReference>
<dbReference type="PANTHER" id="PTHR10606">
    <property type="entry name" value="6-PHOSPHOFRUCTO-2-KINASE/FRUCTOSE-2,6-BISPHOSPHATASE"/>
    <property type="match status" value="1"/>
</dbReference>
<dbReference type="GO" id="GO:0012505">
    <property type="term" value="C:endomembrane system"/>
    <property type="evidence" value="ECO:0007669"/>
    <property type="project" value="UniProtKB-SubCell"/>
</dbReference>
<dbReference type="Pfam" id="PF00300">
    <property type="entry name" value="His_Phos_1"/>
    <property type="match status" value="1"/>
</dbReference>
<evidence type="ECO:0000256" key="1">
    <source>
        <dbReference type="ARBA" id="ARBA00004184"/>
    </source>
</evidence>
<dbReference type="PRINTS" id="PR00991">
    <property type="entry name" value="6PFRUCTKNASE"/>
</dbReference>
<name>A0AA36CAN2_9BILA</name>
<evidence type="ECO:0000313" key="15">
    <source>
        <dbReference type="Proteomes" id="UP001177023"/>
    </source>
</evidence>
<dbReference type="InterPro" id="IPR027417">
    <property type="entry name" value="P-loop_NTPase"/>
</dbReference>
<dbReference type="PROSITE" id="PS50056">
    <property type="entry name" value="TYR_PHOSPHATASE_2"/>
    <property type="match status" value="1"/>
</dbReference>
<keyword evidence="5" id="KW-0963">Cytoplasm</keyword>
<evidence type="ECO:0000256" key="3">
    <source>
        <dbReference type="ARBA" id="ARBA00007471"/>
    </source>
</evidence>
<dbReference type="PROSITE" id="PS00383">
    <property type="entry name" value="TYR_PHOSPHATASE_1"/>
    <property type="match status" value="1"/>
</dbReference>
<keyword evidence="15" id="KW-1185">Reference proteome</keyword>
<dbReference type="CDD" id="cd07067">
    <property type="entry name" value="HP_PGM_like"/>
    <property type="match status" value="1"/>
</dbReference>
<comment type="caution">
    <text evidence="14">The sequence shown here is derived from an EMBL/GenBank/DDBJ whole genome shotgun (WGS) entry which is preliminary data.</text>
</comment>
<dbReference type="GO" id="GO:0004331">
    <property type="term" value="F:fructose-2,6-bisphosphate 2-phosphatase activity"/>
    <property type="evidence" value="ECO:0007669"/>
    <property type="project" value="TreeGrafter"/>
</dbReference>
<evidence type="ECO:0000256" key="4">
    <source>
        <dbReference type="ARBA" id="ARBA00008408"/>
    </source>
</evidence>
<dbReference type="GO" id="GO:0005829">
    <property type="term" value="C:cytosol"/>
    <property type="evidence" value="ECO:0007669"/>
    <property type="project" value="TreeGrafter"/>
</dbReference>
<organism evidence="14 15">
    <name type="scientific">Mesorhabditis spiculigera</name>
    <dbReference type="NCBI Taxonomy" id="96644"/>
    <lineage>
        <taxon>Eukaryota</taxon>
        <taxon>Metazoa</taxon>
        <taxon>Ecdysozoa</taxon>
        <taxon>Nematoda</taxon>
        <taxon>Chromadorea</taxon>
        <taxon>Rhabditida</taxon>
        <taxon>Rhabditina</taxon>
        <taxon>Rhabditomorpha</taxon>
        <taxon>Rhabditoidea</taxon>
        <taxon>Rhabditidae</taxon>
        <taxon>Mesorhabditinae</taxon>
        <taxon>Mesorhabditis</taxon>
    </lineage>
</organism>
<keyword evidence="9" id="KW-0443">Lipid metabolism</keyword>
<evidence type="ECO:0000256" key="11">
    <source>
        <dbReference type="PIRSR" id="PIRSR613078-2"/>
    </source>
</evidence>
<keyword evidence="7" id="KW-0378">Hydrolase</keyword>